<dbReference type="EMBL" id="PDVW01000002">
    <property type="protein sequence ID" value="POY51469.1"/>
    <property type="molecule type" value="Genomic_DNA"/>
</dbReference>
<reference evidence="1" key="1">
    <citation type="submission" date="2017-12" db="EMBL/GenBank/DDBJ databases">
        <title>First report on the novel genomospecies/subspecies of Pectobacterium carotovorum in Russia.</title>
        <authorList>
            <person name="Shirshikov F.V."/>
            <person name="Miroshnikov K."/>
            <person name="Toshakov S.V."/>
            <person name="Kabanova A.P."/>
            <person name="Barannik A.P."/>
            <person name="Shneider M."/>
            <person name="Ignatov A.N."/>
            <person name="Miroshnikov K.A."/>
        </authorList>
    </citation>
    <scope>NUCLEOTIDE SEQUENCE [LARGE SCALE GENOMIC DNA]</scope>
    <source>
        <strain evidence="1">F131</strain>
    </source>
</reference>
<comment type="caution">
    <text evidence="1">The sequence shown here is derived from an EMBL/GenBank/DDBJ whole genome shotgun (WGS) entry which is preliminary data.</text>
</comment>
<accession>A0A855MLE4</accession>
<name>A0A855MLE4_9GAMM</name>
<organism evidence="1">
    <name type="scientific">Pectobacterium versatile</name>
    <dbReference type="NCBI Taxonomy" id="2488639"/>
    <lineage>
        <taxon>Bacteria</taxon>
        <taxon>Pseudomonadati</taxon>
        <taxon>Pseudomonadota</taxon>
        <taxon>Gammaproteobacteria</taxon>
        <taxon>Enterobacterales</taxon>
        <taxon>Pectobacteriaceae</taxon>
        <taxon>Pectobacterium</taxon>
    </lineage>
</organism>
<proteinExistence type="predicted"/>
<gene>
    <name evidence="1" type="ORF">F131LOC_00342</name>
</gene>
<evidence type="ECO:0000313" key="1">
    <source>
        <dbReference type="EMBL" id="POY51469.1"/>
    </source>
</evidence>
<dbReference type="AlphaFoldDB" id="A0A855MLE4"/>
<protein>
    <submittedName>
        <fullName evidence="1">Uncharacterized protein</fullName>
    </submittedName>
</protein>
<sequence>MLQVPLRVQLRFSGGQRHLRGIDKAAAVAGNAVRVGNNHAGLLATDFQVARQCTAVGGEHFVDNGVGGVAFQIGVVLDQPSELGRIELFRAVIQDQAGFVDVKIAVLVVGDPRAVWRGNINDRDTVAGLIQCGIARRDLHARGHRRQQRLKRNQVDQRIRQQALCGFYWFHP</sequence>